<feature type="transmembrane region" description="Helical" evidence="5">
    <location>
        <begin position="195"/>
        <end position="211"/>
    </location>
</feature>
<evidence type="ECO:0000259" key="6">
    <source>
        <dbReference type="Pfam" id="PF04932"/>
    </source>
</evidence>
<evidence type="ECO:0000256" key="1">
    <source>
        <dbReference type="ARBA" id="ARBA00004141"/>
    </source>
</evidence>
<proteinExistence type="predicted"/>
<dbReference type="GO" id="GO:0016020">
    <property type="term" value="C:membrane"/>
    <property type="evidence" value="ECO:0007669"/>
    <property type="project" value="UniProtKB-SubCell"/>
</dbReference>
<feature type="transmembrane region" description="Helical" evidence="5">
    <location>
        <begin position="402"/>
        <end position="419"/>
    </location>
</feature>
<feature type="transmembrane region" description="Helical" evidence="5">
    <location>
        <begin position="169"/>
        <end position="188"/>
    </location>
</feature>
<keyword evidence="2 5" id="KW-0812">Transmembrane</keyword>
<feature type="transmembrane region" description="Helical" evidence="5">
    <location>
        <begin position="373"/>
        <end position="396"/>
    </location>
</feature>
<sequence length="496" mass="55318">MERQRELFGIWEVVLILIAVSVILGALALLDDIGVFSGGYDFQRWVLVGVCGALAPVGCLVSNHSRATLKTSGWLLFVAGALLSTFFFGTTPYPLVESLFYPIYLAAVSGFAILVQRNRSRRGWAVVQGLALCGVLYALLTPSVYLFAVFDGITRPDGYLPWGFANIRFWSHTATWLLPLFPLALIVGSLSQVRLWRVIVVLASGIWWWLVFLSSARGTFCALLIAFVITALVFRGAGWRFYRLLGTQLLAGVGFWAVLSVLVPSLMSIDIDMRSIGTDTSGRIPLWTEAWMMSLERFPFGMGTQAWLTHEPLTEAYREGKTLGSPHNMYLLWAAEYGWLSVLGLGLIGVHYAFRVLHFRRLIAQGEVSDSRILFACGVFMSVVAALTHAGVSGVFIVPPSMLIGLVVLGLFVAVFDDVKEVHKRNLAQSKLRAFAAFAVFLLLLGWGSKVWDYYTFMEKDRIWASENVSVGIKPRFWFHGYYPRQPDLMNPEQVD</sequence>
<dbReference type="AlphaFoldDB" id="A0A2A2F2A8"/>
<evidence type="ECO:0000313" key="8">
    <source>
        <dbReference type="Proteomes" id="UP000218896"/>
    </source>
</evidence>
<feature type="transmembrane region" description="Helical" evidence="5">
    <location>
        <begin position="127"/>
        <end position="149"/>
    </location>
</feature>
<evidence type="ECO:0000313" key="7">
    <source>
        <dbReference type="EMBL" id="PAU78683.1"/>
    </source>
</evidence>
<feature type="transmembrane region" description="Helical" evidence="5">
    <location>
        <begin position="99"/>
        <end position="115"/>
    </location>
</feature>
<reference evidence="7 8" key="1">
    <citation type="submission" date="2017-08" db="EMBL/GenBank/DDBJ databases">
        <title>Halovibrio sewagensis sp. nov., isolated from wastewater of high salinity.</title>
        <authorList>
            <person name="Dong X."/>
            <person name="Zhang G."/>
        </authorList>
    </citation>
    <scope>NUCLEOTIDE SEQUENCE [LARGE SCALE GENOMIC DNA]</scope>
    <source>
        <strain evidence="7 8">YL5-2</strain>
    </source>
</reference>
<organism evidence="7 8">
    <name type="scientific">Halovibrio salipaludis</name>
    <dbReference type="NCBI Taxonomy" id="2032626"/>
    <lineage>
        <taxon>Bacteria</taxon>
        <taxon>Pseudomonadati</taxon>
        <taxon>Pseudomonadota</taxon>
        <taxon>Gammaproteobacteria</taxon>
        <taxon>Oceanospirillales</taxon>
        <taxon>Halomonadaceae</taxon>
        <taxon>Halovibrio</taxon>
    </lineage>
</organism>
<feature type="transmembrane region" description="Helical" evidence="5">
    <location>
        <begin position="431"/>
        <end position="449"/>
    </location>
</feature>
<dbReference type="PANTHER" id="PTHR37422:SF23">
    <property type="entry name" value="TEICHURONIC ACID BIOSYNTHESIS PROTEIN TUAE"/>
    <property type="match status" value="1"/>
</dbReference>
<feature type="transmembrane region" description="Helical" evidence="5">
    <location>
        <begin position="217"/>
        <end position="237"/>
    </location>
</feature>
<feature type="domain" description="O-antigen ligase-related" evidence="6">
    <location>
        <begin position="208"/>
        <end position="343"/>
    </location>
</feature>
<evidence type="ECO:0000256" key="2">
    <source>
        <dbReference type="ARBA" id="ARBA00022692"/>
    </source>
</evidence>
<gene>
    <name evidence="7" type="ORF">CK501_13425</name>
</gene>
<keyword evidence="8" id="KW-1185">Reference proteome</keyword>
<comment type="subcellular location">
    <subcellularLocation>
        <location evidence="1">Membrane</location>
        <topology evidence="1">Multi-pass membrane protein</topology>
    </subcellularLocation>
</comment>
<protein>
    <recommendedName>
        <fullName evidence="6">O-antigen ligase-related domain-containing protein</fullName>
    </recommendedName>
</protein>
<keyword evidence="3 5" id="KW-1133">Transmembrane helix</keyword>
<evidence type="ECO:0000256" key="3">
    <source>
        <dbReference type="ARBA" id="ARBA00022989"/>
    </source>
</evidence>
<dbReference type="Proteomes" id="UP000218896">
    <property type="component" value="Unassembled WGS sequence"/>
</dbReference>
<dbReference type="InterPro" id="IPR051533">
    <property type="entry name" value="WaaL-like"/>
</dbReference>
<name>A0A2A2F2A8_9GAMM</name>
<feature type="transmembrane region" description="Helical" evidence="5">
    <location>
        <begin position="330"/>
        <end position="352"/>
    </location>
</feature>
<evidence type="ECO:0000256" key="5">
    <source>
        <dbReference type="SAM" id="Phobius"/>
    </source>
</evidence>
<dbReference type="PANTHER" id="PTHR37422">
    <property type="entry name" value="TEICHURONIC ACID BIOSYNTHESIS PROTEIN TUAE"/>
    <property type="match status" value="1"/>
</dbReference>
<dbReference type="EMBL" id="NSKD01000007">
    <property type="protein sequence ID" value="PAU78683.1"/>
    <property type="molecule type" value="Genomic_DNA"/>
</dbReference>
<feature type="transmembrane region" description="Helical" evidence="5">
    <location>
        <begin position="249"/>
        <end position="269"/>
    </location>
</feature>
<dbReference type="InterPro" id="IPR007016">
    <property type="entry name" value="O-antigen_ligase-rel_domated"/>
</dbReference>
<keyword evidence="4 5" id="KW-0472">Membrane</keyword>
<feature type="transmembrane region" description="Helical" evidence="5">
    <location>
        <begin position="7"/>
        <end position="30"/>
    </location>
</feature>
<feature type="transmembrane region" description="Helical" evidence="5">
    <location>
        <begin position="42"/>
        <end position="61"/>
    </location>
</feature>
<dbReference type="Pfam" id="PF04932">
    <property type="entry name" value="Wzy_C"/>
    <property type="match status" value="1"/>
</dbReference>
<accession>A0A2A2F2A8</accession>
<feature type="transmembrane region" description="Helical" evidence="5">
    <location>
        <begin position="73"/>
        <end position="93"/>
    </location>
</feature>
<evidence type="ECO:0000256" key="4">
    <source>
        <dbReference type="ARBA" id="ARBA00023136"/>
    </source>
</evidence>
<comment type="caution">
    <text evidence="7">The sequence shown here is derived from an EMBL/GenBank/DDBJ whole genome shotgun (WGS) entry which is preliminary data.</text>
</comment>